<dbReference type="PROSITE" id="PS50093">
    <property type="entry name" value="PKD"/>
    <property type="match status" value="1"/>
</dbReference>
<feature type="chain" id="PRO_5016861692" evidence="2">
    <location>
        <begin position="18"/>
        <end position="649"/>
    </location>
</feature>
<keyword evidence="5" id="KW-1185">Reference proteome</keyword>
<feature type="domain" description="PKD" evidence="3">
    <location>
        <begin position="409"/>
        <end position="496"/>
    </location>
</feature>
<dbReference type="InterPro" id="IPR013320">
    <property type="entry name" value="ConA-like_dom_sf"/>
</dbReference>
<gene>
    <name evidence="4" type="ORF">DVJ77_19275</name>
</gene>
<name>A0A369UIS6_9GAMM</name>
<dbReference type="InterPro" id="IPR013783">
    <property type="entry name" value="Ig-like_fold"/>
</dbReference>
<dbReference type="InterPro" id="IPR000601">
    <property type="entry name" value="PKD_dom"/>
</dbReference>
<dbReference type="OrthoDB" id="9809781at2"/>
<dbReference type="Pfam" id="PF18911">
    <property type="entry name" value="PKD_4"/>
    <property type="match status" value="1"/>
</dbReference>
<organism evidence="4 5">
    <name type="scientific">Dyella tabacisoli</name>
    <dbReference type="NCBI Taxonomy" id="2282381"/>
    <lineage>
        <taxon>Bacteria</taxon>
        <taxon>Pseudomonadati</taxon>
        <taxon>Pseudomonadota</taxon>
        <taxon>Gammaproteobacteria</taxon>
        <taxon>Lysobacterales</taxon>
        <taxon>Rhodanobacteraceae</taxon>
        <taxon>Dyella</taxon>
    </lineage>
</organism>
<dbReference type="Gene3D" id="2.60.40.10">
    <property type="entry name" value="Immunoglobulins"/>
    <property type="match status" value="1"/>
</dbReference>
<dbReference type="InterPro" id="IPR004843">
    <property type="entry name" value="Calcineurin-like_PHP"/>
</dbReference>
<dbReference type="PANTHER" id="PTHR22953">
    <property type="entry name" value="ACID PHOSPHATASE RELATED"/>
    <property type="match status" value="1"/>
</dbReference>
<accession>A0A369UIS6</accession>
<dbReference type="EMBL" id="QQAH01000022">
    <property type="protein sequence ID" value="RDD80015.1"/>
    <property type="molecule type" value="Genomic_DNA"/>
</dbReference>
<dbReference type="Gene3D" id="2.60.120.260">
    <property type="entry name" value="Galactose-binding domain-like"/>
    <property type="match status" value="1"/>
</dbReference>
<protein>
    <submittedName>
        <fullName evidence="4">PKD domain-containing protein</fullName>
    </submittedName>
</protein>
<dbReference type="GO" id="GO:0003993">
    <property type="term" value="F:acid phosphatase activity"/>
    <property type="evidence" value="ECO:0007669"/>
    <property type="project" value="InterPro"/>
</dbReference>
<dbReference type="AlphaFoldDB" id="A0A369UIS6"/>
<reference evidence="4 5" key="1">
    <citation type="submission" date="2018-07" db="EMBL/GenBank/DDBJ databases">
        <title>Dyella tabacisoli L4-6T, whole genome shotgun sequence.</title>
        <authorList>
            <person name="Zhou X.-K."/>
            <person name="Li W.-J."/>
            <person name="Duan Y.-Q."/>
        </authorList>
    </citation>
    <scope>NUCLEOTIDE SEQUENCE [LARGE SCALE GENOMIC DNA]</scope>
    <source>
        <strain evidence="4 5">L4-6</strain>
    </source>
</reference>
<dbReference type="PANTHER" id="PTHR22953:SF153">
    <property type="entry name" value="PURPLE ACID PHOSPHATASE"/>
    <property type="match status" value="1"/>
</dbReference>
<evidence type="ECO:0000256" key="1">
    <source>
        <dbReference type="ARBA" id="ARBA00022729"/>
    </source>
</evidence>
<keyword evidence="1 2" id="KW-0732">Signal</keyword>
<dbReference type="Gene3D" id="3.60.21.10">
    <property type="match status" value="1"/>
</dbReference>
<dbReference type="CDD" id="cd00146">
    <property type="entry name" value="PKD"/>
    <property type="match status" value="1"/>
</dbReference>
<dbReference type="InterPro" id="IPR035986">
    <property type="entry name" value="PKD_dom_sf"/>
</dbReference>
<comment type="caution">
    <text evidence="4">The sequence shown here is derived from an EMBL/GenBank/DDBJ whole genome shotgun (WGS) entry which is preliminary data.</text>
</comment>
<evidence type="ECO:0000313" key="4">
    <source>
        <dbReference type="EMBL" id="RDD80015.1"/>
    </source>
</evidence>
<sequence length="649" mass="68420">MPLMLIAAMATASVAQAAQRTVQLPENGVTTKPIQNNVNANSLILASSLNRICQPNARWMRLGFKQLQLSPYDSLTLVSSEGDRVTFEGNQWNNRAFNTRALRGACVDIQPSFGNPASDFKLESYQYSSQALDATSVVVAGAGDICDSSGTVCQGTSDLIVSISPTAVFTAGDSVYESGTLSEYQTNYDPKWGRFKNLTSPAPGNHDYNTSGASGYFDYFNGVGVQTGPAGDRSKGYYSWDVGDWHFIALNTMSGNAVANAQITWLKGDLAANTKPCTAAYFHHPLMSIGNYSGGYSTTQPIWDALYAAKADLVLNGHDHNYQRYAKLNANQQAATDGMREILVGTGGRAFYSFTTTDPNVEASDDGTHGVLKLTLTSTGYTGDFVPSDGNMFTDHFTGTCNVKSGNPPPTGPVAGFSFATNQLTANFTNSSTDSGGTITAYSWNFGDGASATTASPSHTYAAAGTFNVSLTVTDNNGASNTKSQSVTVASSGGSTQLLGNTGFETGTATPWTATSGVVSNDSSESPHTGSWFAWLDGYGSTHTDTLSQQVVIPSGKTSATLSYYLHIDTAETSQTAADTLKVQVLSTSGSVLTTLATYSNVNAAAGYTQHTADLSAYIGKTVVIKFTGTENSSKQTSFVLDDVTLTVQ</sequence>
<evidence type="ECO:0000313" key="5">
    <source>
        <dbReference type="Proteomes" id="UP000253782"/>
    </source>
</evidence>
<feature type="signal peptide" evidence="2">
    <location>
        <begin position="1"/>
        <end position="17"/>
    </location>
</feature>
<dbReference type="Pfam" id="PF00149">
    <property type="entry name" value="Metallophos"/>
    <property type="match status" value="1"/>
</dbReference>
<dbReference type="SUPFAM" id="SSF56300">
    <property type="entry name" value="Metallo-dependent phosphatases"/>
    <property type="match status" value="1"/>
</dbReference>
<dbReference type="InterPro" id="IPR029052">
    <property type="entry name" value="Metallo-depent_PP-like"/>
</dbReference>
<dbReference type="SUPFAM" id="SSF49299">
    <property type="entry name" value="PKD domain"/>
    <property type="match status" value="1"/>
</dbReference>
<evidence type="ECO:0000256" key="2">
    <source>
        <dbReference type="SAM" id="SignalP"/>
    </source>
</evidence>
<dbReference type="SMART" id="SM00089">
    <property type="entry name" value="PKD"/>
    <property type="match status" value="1"/>
</dbReference>
<evidence type="ECO:0000259" key="3">
    <source>
        <dbReference type="PROSITE" id="PS50093"/>
    </source>
</evidence>
<dbReference type="Proteomes" id="UP000253782">
    <property type="component" value="Unassembled WGS sequence"/>
</dbReference>
<proteinExistence type="predicted"/>
<dbReference type="InterPro" id="IPR039331">
    <property type="entry name" value="PAPs-like"/>
</dbReference>
<dbReference type="InterPro" id="IPR022409">
    <property type="entry name" value="PKD/Chitinase_dom"/>
</dbReference>
<dbReference type="SUPFAM" id="SSF49899">
    <property type="entry name" value="Concanavalin A-like lectins/glucanases"/>
    <property type="match status" value="1"/>
</dbReference>